<sequence>MSDYDKPSEELKKPRYMGDIVWLSTPPKDAKLAQKLIKEGKAYIYQNPHNPNLPYMGRPTQYLFPYEKWYQYVYGPYTEHTEIGGQHSVNRGYEWYEDYFYKNLYDDKDILEGLQDGLVVENDQAQGNCDNEMNRLTKCHNALEQASFNQSQSMSDFKPMSEVYKPRATASKKSRFSNLFK</sequence>
<gene>
    <name evidence="1" type="ORF">Sylvanvirus12_24</name>
</gene>
<accession>A0A3G5AI48</accession>
<evidence type="ECO:0000313" key="1">
    <source>
        <dbReference type="EMBL" id="AYV86892.1"/>
    </source>
</evidence>
<organism evidence="1">
    <name type="scientific">Sylvanvirus sp</name>
    <dbReference type="NCBI Taxonomy" id="2487774"/>
    <lineage>
        <taxon>Viruses</taxon>
    </lineage>
</organism>
<reference evidence="1" key="1">
    <citation type="submission" date="2018-10" db="EMBL/GenBank/DDBJ databases">
        <title>Hidden diversity of soil giant viruses.</title>
        <authorList>
            <person name="Schulz F."/>
            <person name="Alteio L."/>
            <person name="Goudeau D."/>
            <person name="Ryan E.M."/>
            <person name="Malmstrom R.R."/>
            <person name="Blanchard J."/>
            <person name="Woyke T."/>
        </authorList>
    </citation>
    <scope>NUCLEOTIDE SEQUENCE</scope>
    <source>
        <strain evidence="1">SYV1</strain>
    </source>
</reference>
<protein>
    <submittedName>
        <fullName evidence="1">Uncharacterized protein</fullName>
    </submittedName>
</protein>
<name>A0A3G5AI48_9VIRU</name>
<proteinExistence type="predicted"/>
<dbReference type="EMBL" id="MK072518">
    <property type="protein sequence ID" value="AYV86892.1"/>
    <property type="molecule type" value="Genomic_DNA"/>
</dbReference>